<dbReference type="EMBL" id="ML211106">
    <property type="protein sequence ID" value="TFK88606.1"/>
    <property type="molecule type" value="Genomic_DNA"/>
</dbReference>
<dbReference type="AlphaFoldDB" id="A0A5C3PG87"/>
<gene>
    <name evidence="1" type="ORF">K466DRAFT_65975</name>
</gene>
<dbReference type="Proteomes" id="UP000308197">
    <property type="component" value="Unassembled WGS sequence"/>
</dbReference>
<protein>
    <submittedName>
        <fullName evidence="1">Uncharacterized protein</fullName>
    </submittedName>
</protein>
<dbReference type="InParanoid" id="A0A5C3PG87"/>
<name>A0A5C3PG87_9APHY</name>
<accession>A0A5C3PG87</accession>
<organism evidence="1 2">
    <name type="scientific">Polyporus arcularius HHB13444</name>
    <dbReference type="NCBI Taxonomy" id="1314778"/>
    <lineage>
        <taxon>Eukaryota</taxon>
        <taxon>Fungi</taxon>
        <taxon>Dikarya</taxon>
        <taxon>Basidiomycota</taxon>
        <taxon>Agaricomycotina</taxon>
        <taxon>Agaricomycetes</taxon>
        <taxon>Polyporales</taxon>
        <taxon>Polyporaceae</taxon>
        <taxon>Polyporus</taxon>
    </lineage>
</organism>
<reference evidence="1 2" key="1">
    <citation type="journal article" date="2019" name="Nat. Ecol. Evol.">
        <title>Megaphylogeny resolves global patterns of mushroom evolution.</title>
        <authorList>
            <person name="Varga T."/>
            <person name="Krizsan K."/>
            <person name="Foldi C."/>
            <person name="Dima B."/>
            <person name="Sanchez-Garcia M."/>
            <person name="Sanchez-Ramirez S."/>
            <person name="Szollosi G.J."/>
            <person name="Szarkandi J.G."/>
            <person name="Papp V."/>
            <person name="Albert L."/>
            <person name="Andreopoulos W."/>
            <person name="Angelini C."/>
            <person name="Antonin V."/>
            <person name="Barry K.W."/>
            <person name="Bougher N.L."/>
            <person name="Buchanan P."/>
            <person name="Buyck B."/>
            <person name="Bense V."/>
            <person name="Catcheside P."/>
            <person name="Chovatia M."/>
            <person name="Cooper J."/>
            <person name="Damon W."/>
            <person name="Desjardin D."/>
            <person name="Finy P."/>
            <person name="Geml J."/>
            <person name="Haridas S."/>
            <person name="Hughes K."/>
            <person name="Justo A."/>
            <person name="Karasinski D."/>
            <person name="Kautmanova I."/>
            <person name="Kiss B."/>
            <person name="Kocsube S."/>
            <person name="Kotiranta H."/>
            <person name="LaButti K.M."/>
            <person name="Lechner B.E."/>
            <person name="Liimatainen K."/>
            <person name="Lipzen A."/>
            <person name="Lukacs Z."/>
            <person name="Mihaltcheva S."/>
            <person name="Morgado L.N."/>
            <person name="Niskanen T."/>
            <person name="Noordeloos M.E."/>
            <person name="Ohm R.A."/>
            <person name="Ortiz-Santana B."/>
            <person name="Ovrebo C."/>
            <person name="Racz N."/>
            <person name="Riley R."/>
            <person name="Savchenko A."/>
            <person name="Shiryaev A."/>
            <person name="Soop K."/>
            <person name="Spirin V."/>
            <person name="Szebenyi C."/>
            <person name="Tomsovsky M."/>
            <person name="Tulloss R.E."/>
            <person name="Uehling J."/>
            <person name="Grigoriev I.V."/>
            <person name="Vagvolgyi C."/>
            <person name="Papp T."/>
            <person name="Martin F.M."/>
            <person name="Miettinen O."/>
            <person name="Hibbett D.S."/>
            <person name="Nagy L.G."/>
        </authorList>
    </citation>
    <scope>NUCLEOTIDE SEQUENCE [LARGE SCALE GENOMIC DNA]</scope>
    <source>
        <strain evidence="1 2">HHB13444</strain>
    </source>
</reference>
<sequence>MRPTFLPCVSSVRTSRCGIVPGITFMGAVGNVPASTWSTSPILPLGGSRKLKPIHVSPRLLRAARSYRSQFFCCGARIALRKMMLRRDYEGGNCAYQFSRIAASQHCSAHPRSFPYHDRPPTS</sequence>
<proteinExistence type="predicted"/>
<evidence type="ECO:0000313" key="1">
    <source>
        <dbReference type="EMBL" id="TFK88606.1"/>
    </source>
</evidence>
<evidence type="ECO:0000313" key="2">
    <source>
        <dbReference type="Proteomes" id="UP000308197"/>
    </source>
</evidence>
<keyword evidence="2" id="KW-1185">Reference proteome</keyword>